<name>A0A4V2YCV1_9ACTN</name>
<evidence type="ECO:0000313" key="2">
    <source>
        <dbReference type="Proteomes" id="UP000295258"/>
    </source>
</evidence>
<gene>
    <name evidence="1" type="ORF">E1292_00600</name>
</gene>
<dbReference type="AlphaFoldDB" id="A0A4V2YCV1"/>
<keyword evidence="2" id="KW-1185">Reference proteome</keyword>
<comment type="caution">
    <text evidence="1">The sequence shown here is derived from an EMBL/GenBank/DDBJ whole genome shotgun (WGS) entry which is preliminary data.</text>
</comment>
<evidence type="ECO:0000313" key="1">
    <source>
        <dbReference type="EMBL" id="TDD12796.1"/>
    </source>
</evidence>
<accession>A0A4V2YCV1</accession>
<organism evidence="1 2">
    <name type="scientific">Nonomuraea deserti</name>
    <dbReference type="NCBI Taxonomy" id="1848322"/>
    <lineage>
        <taxon>Bacteria</taxon>
        <taxon>Bacillati</taxon>
        <taxon>Actinomycetota</taxon>
        <taxon>Actinomycetes</taxon>
        <taxon>Streptosporangiales</taxon>
        <taxon>Streptosporangiaceae</taxon>
        <taxon>Nonomuraea</taxon>
    </lineage>
</organism>
<sequence>MVAVSGSLTRWLTLPEICRLLAALVLIRHRSITDVLRWSHWRRRHQAMARHCRYQRRSDP</sequence>
<dbReference type="Proteomes" id="UP000295258">
    <property type="component" value="Unassembled WGS sequence"/>
</dbReference>
<protein>
    <recommendedName>
        <fullName evidence="3">Transposase</fullName>
    </recommendedName>
</protein>
<reference evidence="1 2" key="1">
    <citation type="submission" date="2019-03" db="EMBL/GenBank/DDBJ databases">
        <title>Draft genome sequences of novel Actinobacteria.</title>
        <authorList>
            <person name="Sahin N."/>
            <person name="Ay H."/>
            <person name="Saygin H."/>
        </authorList>
    </citation>
    <scope>NUCLEOTIDE SEQUENCE [LARGE SCALE GENOMIC DNA]</scope>
    <source>
        <strain evidence="1 2">KC310</strain>
    </source>
</reference>
<proteinExistence type="predicted"/>
<evidence type="ECO:0008006" key="3">
    <source>
        <dbReference type="Google" id="ProtNLM"/>
    </source>
</evidence>
<dbReference type="EMBL" id="SMKO01000001">
    <property type="protein sequence ID" value="TDD12796.1"/>
    <property type="molecule type" value="Genomic_DNA"/>
</dbReference>